<reference evidence="1" key="1">
    <citation type="submission" date="2021-10" db="EMBL/GenBank/DDBJ databases">
        <title>Streptomonospora sp. nov., isolated from mangrove soil.</title>
        <authorList>
            <person name="Chen X."/>
            <person name="Ge X."/>
            <person name="Liu W."/>
        </authorList>
    </citation>
    <scope>NUCLEOTIDE SEQUENCE</scope>
    <source>
        <strain evidence="1">S1-112</strain>
    </source>
</reference>
<gene>
    <name evidence="1" type="primary">thiS</name>
    <name evidence="1" type="ORF">LG943_13990</name>
</gene>
<protein>
    <submittedName>
        <fullName evidence="1">Sulfur carrier protein ThiS</fullName>
    </submittedName>
</protein>
<dbReference type="CDD" id="cd00565">
    <property type="entry name" value="Ubl_ThiS"/>
    <property type="match status" value="1"/>
</dbReference>
<dbReference type="InterPro" id="IPR016155">
    <property type="entry name" value="Mopterin_synth/thiamin_S_b"/>
</dbReference>
<dbReference type="Pfam" id="PF02597">
    <property type="entry name" value="ThiS"/>
    <property type="match status" value="1"/>
</dbReference>
<comment type="caution">
    <text evidence="1">The sequence shown here is derived from an EMBL/GenBank/DDBJ whole genome shotgun (WGS) entry which is preliminary data.</text>
</comment>
<sequence length="66" mass="6788">MDVTINGRPSSVAPHTTVAEVVASLTRSAGGVAVALNDEVVRRADWATTVVAENDRIDVLTAVQGG</sequence>
<evidence type="ECO:0000313" key="2">
    <source>
        <dbReference type="Proteomes" id="UP001140076"/>
    </source>
</evidence>
<dbReference type="Gene3D" id="3.10.20.30">
    <property type="match status" value="1"/>
</dbReference>
<dbReference type="PANTHER" id="PTHR34472">
    <property type="entry name" value="SULFUR CARRIER PROTEIN THIS"/>
    <property type="match status" value="1"/>
</dbReference>
<dbReference type="Proteomes" id="UP001140076">
    <property type="component" value="Unassembled WGS sequence"/>
</dbReference>
<proteinExistence type="predicted"/>
<dbReference type="InterPro" id="IPR010035">
    <property type="entry name" value="Thi_S"/>
</dbReference>
<dbReference type="RefSeq" id="WP_270072688.1">
    <property type="nucleotide sequence ID" value="NZ_JAJAQC010000020.1"/>
</dbReference>
<organism evidence="1 2">
    <name type="scientific">Streptomonospora mangrovi</name>
    <dbReference type="NCBI Taxonomy" id="2883123"/>
    <lineage>
        <taxon>Bacteria</taxon>
        <taxon>Bacillati</taxon>
        <taxon>Actinomycetota</taxon>
        <taxon>Actinomycetes</taxon>
        <taxon>Streptosporangiales</taxon>
        <taxon>Nocardiopsidaceae</taxon>
        <taxon>Streptomonospora</taxon>
    </lineage>
</organism>
<dbReference type="InterPro" id="IPR012675">
    <property type="entry name" value="Beta-grasp_dom_sf"/>
</dbReference>
<evidence type="ECO:0000313" key="1">
    <source>
        <dbReference type="EMBL" id="MDA0565416.1"/>
    </source>
</evidence>
<name>A0A9X3NW82_9ACTN</name>
<dbReference type="EMBL" id="JAJAQC010000020">
    <property type="protein sequence ID" value="MDA0565416.1"/>
    <property type="molecule type" value="Genomic_DNA"/>
</dbReference>
<dbReference type="InterPro" id="IPR003749">
    <property type="entry name" value="ThiS/MoaD-like"/>
</dbReference>
<dbReference type="NCBIfam" id="TIGR01683">
    <property type="entry name" value="thiS"/>
    <property type="match status" value="1"/>
</dbReference>
<accession>A0A9X3NW82</accession>
<dbReference type="SUPFAM" id="SSF54285">
    <property type="entry name" value="MoaD/ThiS"/>
    <property type="match status" value="1"/>
</dbReference>
<dbReference type="AlphaFoldDB" id="A0A9X3NW82"/>
<keyword evidence="2" id="KW-1185">Reference proteome</keyword>
<dbReference type="PANTHER" id="PTHR34472:SF1">
    <property type="entry name" value="SULFUR CARRIER PROTEIN THIS"/>
    <property type="match status" value="1"/>
</dbReference>